<dbReference type="EMBL" id="QLTA01000033">
    <property type="protein sequence ID" value="RAR77978.1"/>
    <property type="molecule type" value="Genomic_DNA"/>
</dbReference>
<dbReference type="Proteomes" id="UP000248856">
    <property type="component" value="Unassembled WGS sequence"/>
</dbReference>
<reference evidence="1 2" key="1">
    <citation type="submission" date="2018-06" db="EMBL/GenBank/DDBJ databases">
        <title>Genomic Encyclopedia of Archaeal and Bacterial Type Strains, Phase II (KMG-II): from individual species to whole genera.</title>
        <authorList>
            <person name="Goeker M."/>
        </authorList>
    </citation>
    <scope>NUCLEOTIDE SEQUENCE [LARGE SCALE GENOMIC DNA]</scope>
    <source>
        <strain evidence="1 2">CFPB 3232</strain>
    </source>
</reference>
<dbReference type="OrthoDB" id="9816841at2"/>
<name>A0A328YVI6_9BURK</name>
<sequence>MGTNDIYTTLQGALQSTDTTKLLQLAQDAFPGPIQTALGDYLNGITLQLGSAASLTVNPSTKQLQLQLQAQLDGADLDLQATQGGATLTLSSTQYTDAQVVLTFSRADGGVEMTLDATMGQSLQWPLQGLWPAMLDWSPANQIAFSRGQLSLRYASGASVQFTGQGGLLYSGQPFVNAALGVQRTSQGTGIMVGAVVEQWSPGSLWKPLSALVFNHSGVVVSTIPGQSGSLSSLGLLSAEDVPAIAGDFDIAPGFVLFTSLQLTDSLKAVANFMGDVSQLDLFASYAKDSGDKSLKAVLNNKFSAMDNGIFAFNGFQLTWDDPGQGNSSISAQASGTFHPEPGTAIDLSLTGRIVPSEGDLSLTLGVKDWNQPFGLRTVNILDLHGTVTVGAAAAGVTLSAGGALKLQNPDAPQYEFDVGFEVEVVDFEVPNGIALWTQADQAPMQVSNVLNAAFALDFSPQTLDRDGEPAIADVVRFLDAIISIRQFTFWFVEGAQLQSIGDHGPFPAGFGLQADFALLGQPDVQVTATLVEAANAKAGFSGYILVQQAIAWGSVFRLSGWDPDTRKPNGQGPQLAIAATPEGIVVPGVNGGNPVRFYSSLYLQFLDVVEDHLYALATTDNRFQLDYAVQNGQPAGGCGAWSGHSITFLLDPDKTQLGASFSFNFGWQDIEWNGITLWGVTLVPQIRLPNFSVAAGLGFSASLQSLVVTGFFDFSLFGLDLHLGDQGNPYTLLNVDVAGVITHLKDVAGHLLTVLQQKASELLQAVLSSLADFLRWAKDQWRNFVNGLELIGQILKDQFQQLGKALASLLQGLGALAAQVQQAMVALGYALEQVVDWVGDLFGCPISKASNALS</sequence>
<evidence type="ECO:0000313" key="2">
    <source>
        <dbReference type="Proteomes" id="UP000248856"/>
    </source>
</evidence>
<proteinExistence type="predicted"/>
<keyword evidence="2" id="KW-1185">Reference proteome</keyword>
<dbReference type="RefSeq" id="WP_111878903.1">
    <property type="nucleotide sequence ID" value="NZ_CBCSGC010000012.1"/>
</dbReference>
<protein>
    <submittedName>
        <fullName evidence="1">Uncharacterized protein</fullName>
    </submittedName>
</protein>
<comment type="caution">
    <text evidence="1">The sequence shown here is derived from an EMBL/GenBank/DDBJ whole genome shotgun (WGS) entry which is preliminary data.</text>
</comment>
<gene>
    <name evidence="1" type="ORF">AX018_103316</name>
</gene>
<accession>A0A328YVI6</accession>
<dbReference type="AlphaFoldDB" id="A0A328YVI6"/>
<evidence type="ECO:0000313" key="1">
    <source>
        <dbReference type="EMBL" id="RAR77978.1"/>
    </source>
</evidence>
<organism evidence="1 2">
    <name type="scientific">Paracidovorax anthurii</name>
    <dbReference type="NCBI Taxonomy" id="78229"/>
    <lineage>
        <taxon>Bacteria</taxon>
        <taxon>Pseudomonadati</taxon>
        <taxon>Pseudomonadota</taxon>
        <taxon>Betaproteobacteria</taxon>
        <taxon>Burkholderiales</taxon>
        <taxon>Comamonadaceae</taxon>
        <taxon>Paracidovorax</taxon>
    </lineage>
</organism>